<feature type="compositionally biased region" description="Low complexity" evidence="1">
    <location>
        <begin position="81"/>
        <end position="95"/>
    </location>
</feature>
<organism evidence="2 3">
    <name type="scientific">Geotrichum candidum</name>
    <name type="common">Oospora lactis</name>
    <name type="synonym">Dipodascus geotrichum</name>
    <dbReference type="NCBI Taxonomy" id="1173061"/>
    <lineage>
        <taxon>Eukaryota</taxon>
        <taxon>Fungi</taxon>
        <taxon>Dikarya</taxon>
        <taxon>Ascomycota</taxon>
        <taxon>Saccharomycotina</taxon>
        <taxon>Dipodascomycetes</taxon>
        <taxon>Dipodascales</taxon>
        <taxon>Dipodascaceae</taxon>
        <taxon>Geotrichum</taxon>
    </lineage>
</organism>
<feature type="compositionally biased region" description="Low complexity" evidence="1">
    <location>
        <begin position="219"/>
        <end position="228"/>
    </location>
</feature>
<comment type="caution">
    <text evidence="2">The sequence shown here is derived from an EMBL/GenBank/DDBJ whole genome shotgun (WGS) entry which is preliminary data.</text>
</comment>
<proteinExistence type="predicted"/>
<feature type="compositionally biased region" description="Basic and acidic residues" evidence="1">
    <location>
        <begin position="127"/>
        <end position="143"/>
    </location>
</feature>
<evidence type="ECO:0000313" key="3">
    <source>
        <dbReference type="Proteomes" id="UP000242525"/>
    </source>
</evidence>
<protein>
    <submittedName>
        <fullName evidence="2">Uncharacterized protein</fullName>
    </submittedName>
</protein>
<feature type="compositionally biased region" description="Polar residues" evidence="1">
    <location>
        <begin position="14"/>
        <end position="34"/>
    </location>
</feature>
<feature type="compositionally biased region" description="Acidic residues" evidence="1">
    <location>
        <begin position="204"/>
        <end position="216"/>
    </location>
</feature>
<evidence type="ECO:0000313" key="2">
    <source>
        <dbReference type="EMBL" id="CDO57246.1"/>
    </source>
</evidence>
<accession>A0A0J9XJP4</accession>
<feature type="region of interest" description="Disordered" evidence="1">
    <location>
        <begin position="127"/>
        <end position="281"/>
    </location>
</feature>
<keyword evidence="3" id="KW-1185">Reference proteome</keyword>
<feature type="region of interest" description="Disordered" evidence="1">
    <location>
        <begin position="1"/>
        <end position="101"/>
    </location>
</feature>
<name>A0A0J9XJP4_GEOCN</name>
<dbReference type="EMBL" id="CCBN010000019">
    <property type="protein sequence ID" value="CDO57246.1"/>
    <property type="molecule type" value="Genomic_DNA"/>
</dbReference>
<gene>
    <name evidence="2" type="ORF">BN980_GECA19s02111g</name>
</gene>
<sequence length="281" mass="30853">MTGSSARKPMALKSKTNINHLRTPNRNTKSNDVHNSIKKPSSDKKNLQVRVSKYPVPRSPPPKKLTVFSDCQRKPTMVLEASVASPSPSTSGSTSKLGPKRPKMLVFKETTHVLDQAAALVNAKVNELRDKENIPPPDLHKGSENAVETPKKRFLAPKGVTRKPLSILLDDDTDDENSVQEDNNDGHFVVLQSSLAPSPGKELSDDEGLDEPEEPSEAPTPFRTPTRATPKKKQLESARKPRPNGPASAKKKKVAKPTSPLADSTQKMLKKKKRKGISLFR</sequence>
<dbReference type="Proteomes" id="UP000242525">
    <property type="component" value="Unassembled WGS sequence"/>
</dbReference>
<feature type="compositionally biased region" description="Basic residues" evidence="1">
    <location>
        <begin position="268"/>
        <end position="281"/>
    </location>
</feature>
<feature type="compositionally biased region" description="Acidic residues" evidence="1">
    <location>
        <begin position="169"/>
        <end position="183"/>
    </location>
</feature>
<dbReference type="AlphaFoldDB" id="A0A0J9XJP4"/>
<reference evidence="2" key="1">
    <citation type="submission" date="2014-03" db="EMBL/GenBank/DDBJ databases">
        <authorList>
            <person name="Casaregola S."/>
        </authorList>
    </citation>
    <scope>NUCLEOTIDE SEQUENCE [LARGE SCALE GENOMIC DNA]</scope>
    <source>
        <strain evidence="2">CLIB 918</strain>
    </source>
</reference>
<evidence type="ECO:0000256" key="1">
    <source>
        <dbReference type="SAM" id="MobiDB-lite"/>
    </source>
</evidence>